<evidence type="ECO:0000313" key="6">
    <source>
        <dbReference type="Proteomes" id="UP001195660"/>
    </source>
</evidence>
<dbReference type="InterPro" id="IPR043128">
    <property type="entry name" value="Rev_trsase/Diguanyl_cyclase"/>
</dbReference>
<comment type="catalytic activity">
    <reaction evidence="2">
        <text>2 GTP = 3',3'-c-di-GMP + 2 diphosphate</text>
        <dbReference type="Rhea" id="RHEA:24898"/>
        <dbReference type="ChEBI" id="CHEBI:33019"/>
        <dbReference type="ChEBI" id="CHEBI:37565"/>
        <dbReference type="ChEBI" id="CHEBI:58805"/>
        <dbReference type="EC" id="2.7.7.65"/>
    </reaction>
</comment>
<evidence type="ECO:0000256" key="3">
    <source>
        <dbReference type="SAM" id="Phobius"/>
    </source>
</evidence>
<dbReference type="PANTHER" id="PTHR45138:SF9">
    <property type="entry name" value="DIGUANYLATE CYCLASE DGCM-RELATED"/>
    <property type="match status" value="1"/>
</dbReference>
<dbReference type="InterPro" id="IPR050469">
    <property type="entry name" value="Diguanylate_Cyclase"/>
</dbReference>
<accession>A0ABS2CER8</accession>
<keyword evidence="3" id="KW-0472">Membrane</keyword>
<comment type="caution">
    <text evidence="5">The sequence shown here is derived from an EMBL/GenBank/DDBJ whole genome shotgun (WGS) entry which is preliminary data.</text>
</comment>
<dbReference type="InterPro" id="IPR029787">
    <property type="entry name" value="Nucleotide_cyclase"/>
</dbReference>
<feature type="domain" description="GGDEF" evidence="4">
    <location>
        <begin position="313"/>
        <end position="442"/>
    </location>
</feature>
<dbReference type="RefSeq" id="WP_203571962.1">
    <property type="nucleotide sequence ID" value="NZ_WOFE01000009.1"/>
</dbReference>
<dbReference type="EC" id="2.7.7.65" evidence="1"/>
<organism evidence="5 6">
    <name type="scientific">Deefgea chitinilytica</name>
    <dbReference type="NCBI Taxonomy" id="570276"/>
    <lineage>
        <taxon>Bacteria</taxon>
        <taxon>Pseudomonadati</taxon>
        <taxon>Pseudomonadota</taxon>
        <taxon>Betaproteobacteria</taxon>
        <taxon>Neisseriales</taxon>
        <taxon>Chitinibacteraceae</taxon>
        <taxon>Deefgea</taxon>
    </lineage>
</organism>
<keyword evidence="6" id="KW-1185">Reference proteome</keyword>
<dbReference type="Proteomes" id="UP001195660">
    <property type="component" value="Unassembled WGS sequence"/>
</dbReference>
<dbReference type="CDD" id="cd01949">
    <property type="entry name" value="GGDEF"/>
    <property type="match status" value="1"/>
</dbReference>
<dbReference type="NCBIfam" id="TIGR00254">
    <property type="entry name" value="GGDEF"/>
    <property type="match status" value="1"/>
</dbReference>
<reference evidence="5 6" key="1">
    <citation type="submission" date="2019-11" db="EMBL/GenBank/DDBJ databases">
        <title>Novel Deefgea species.</title>
        <authorList>
            <person name="Han J.-H."/>
        </authorList>
    </citation>
    <scope>NUCLEOTIDE SEQUENCE [LARGE SCALE GENOMIC DNA]</scope>
    <source>
        <strain evidence="5 6">LMG 24817</strain>
    </source>
</reference>
<dbReference type="PROSITE" id="PS50887">
    <property type="entry name" value="GGDEF"/>
    <property type="match status" value="1"/>
</dbReference>
<evidence type="ECO:0000256" key="2">
    <source>
        <dbReference type="ARBA" id="ARBA00034247"/>
    </source>
</evidence>
<proteinExistence type="predicted"/>
<dbReference type="SMART" id="SM00267">
    <property type="entry name" value="GGDEF"/>
    <property type="match status" value="1"/>
</dbReference>
<evidence type="ECO:0000259" key="4">
    <source>
        <dbReference type="PROSITE" id="PS50887"/>
    </source>
</evidence>
<feature type="transmembrane region" description="Helical" evidence="3">
    <location>
        <begin position="20"/>
        <end position="37"/>
    </location>
</feature>
<dbReference type="InterPro" id="IPR000160">
    <property type="entry name" value="GGDEF_dom"/>
</dbReference>
<keyword evidence="3" id="KW-1133">Transmembrane helix</keyword>
<dbReference type="SUPFAM" id="SSF55073">
    <property type="entry name" value="Nucleotide cyclase"/>
    <property type="match status" value="1"/>
</dbReference>
<sequence length="447" mass="51475">MQWLPALSIYATCSPTIKLRIYFVSGLLIFTVTLLLWHHWGMNRYLRLEPKSFNAIATVEPAAEGAAYSRSVLNLNPDGWHIDCELIPSKYPPYCGLDIVFDTQQQGMDLSRFDQIKIRYLFTPPNEHLRVSIFNYSDTYSRANDYLSHKIEDAVLLAQPNWQEVKFPLAAFNIPAWWIIQQNVHPADAGTEFDRVMQIRVATGYNVSEGKQQFTVAWLELSGKWISAENLRLMLIFMWLIAAMLWILWEWWRNLSRLNRSRQRQRWLESTNQSLTESTQALAQRVRVDPLTQALNREGLAEFLTTHCSSHEYPISVIFLDIDYFKKINDQYGHAMGDLVLQRFAQHIQQQIRPSDCLVRWGGEEFILLCLHTKLMGAAALAEKIRNSLNQTTWPNDITVTCSAGVAEMAENEAFACMVERADAALYHAKANGRNRVELAQSQPCNQ</sequence>
<dbReference type="EMBL" id="WOFE01000009">
    <property type="protein sequence ID" value="MBM5572634.1"/>
    <property type="molecule type" value="Genomic_DNA"/>
</dbReference>
<keyword evidence="3" id="KW-0812">Transmembrane</keyword>
<dbReference type="PANTHER" id="PTHR45138">
    <property type="entry name" value="REGULATORY COMPONENTS OF SENSORY TRANSDUCTION SYSTEM"/>
    <property type="match status" value="1"/>
</dbReference>
<name>A0ABS2CER8_9NEIS</name>
<evidence type="ECO:0000256" key="1">
    <source>
        <dbReference type="ARBA" id="ARBA00012528"/>
    </source>
</evidence>
<protein>
    <recommendedName>
        <fullName evidence="1">diguanylate cyclase</fullName>
        <ecNumber evidence="1">2.7.7.65</ecNumber>
    </recommendedName>
</protein>
<gene>
    <name evidence="5" type="ORF">GM173_13755</name>
</gene>
<evidence type="ECO:0000313" key="5">
    <source>
        <dbReference type="EMBL" id="MBM5572634.1"/>
    </source>
</evidence>
<feature type="transmembrane region" description="Helical" evidence="3">
    <location>
        <begin position="233"/>
        <end position="252"/>
    </location>
</feature>
<dbReference type="Gene3D" id="3.30.70.270">
    <property type="match status" value="1"/>
</dbReference>
<dbReference type="Pfam" id="PF00990">
    <property type="entry name" value="GGDEF"/>
    <property type="match status" value="1"/>
</dbReference>